<organism evidence="2">
    <name type="scientific">Nocardia farcinica</name>
    <dbReference type="NCBI Taxonomy" id="37329"/>
    <lineage>
        <taxon>Bacteria</taxon>
        <taxon>Bacillati</taxon>
        <taxon>Actinomycetota</taxon>
        <taxon>Actinomycetes</taxon>
        <taxon>Mycobacteriales</taxon>
        <taxon>Nocardiaceae</taxon>
        <taxon>Nocardia</taxon>
    </lineage>
</organism>
<accession>A0A449G5M2</accession>
<dbReference type="EMBL" id="CAACYE010000002">
    <property type="protein sequence ID" value="VFA81015.1"/>
    <property type="molecule type" value="Genomic_DNA"/>
</dbReference>
<dbReference type="Gene3D" id="6.10.180.30">
    <property type="match status" value="1"/>
</dbReference>
<evidence type="ECO:0000256" key="1">
    <source>
        <dbReference type="SAM" id="MobiDB-lite"/>
    </source>
</evidence>
<evidence type="ECO:0000313" key="2">
    <source>
        <dbReference type="EMBL" id="VFA81015.1"/>
    </source>
</evidence>
<name>A0A449G5M2_NOCFR</name>
<reference evidence="2" key="1">
    <citation type="submission" date="2019-02" db="EMBL/GenBank/DDBJ databases">
        <authorList>
            <consortium name="Pathogen Informatics"/>
        </authorList>
    </citation>
    <scope>NUCLEOTIDE SEQUENCE</scope>
    <source>
        <strain evidence="2">3012STDY6733949</strain>
    </source>
</reference>
<feature type="region of interest" description="Disordered" evidence="1">
    <location>
        <begin position="1"/>
        <end position="37"/>
    </location>
</feature>
<sequence>MTPQTIRAAAGAGTRRPSRRDPRTAAQARTMAPQYYGHGTREAAAMAEQEKTGGKVQNKGRIGGYFGPEEAARVRGAYAHGWLQDHKGSLSDFVKSVVLAEVERLEREKNGGEPFGGIESGGVRVYTHQEIADKKRAADAES</sequence>
<dbReference type="AlphaFoldDB" id="A0A449G5M2"/>
<protein>
    <recommendedName>
        <fullName evidence="3">Centromere-binding protein ParB C-terminal domain-containing protein</fullName>
    </recommendedName>
</protein>
<evidence type="ECO:0008006" key="3">
    <source>
        <dbReference type="Google" id="ProtNLM"/>
    </source>
</evidence>
<dbReference type="RefSeq" id="WP_137355141.1">
    <property type="nucleotide sequence ID" value="NZ_CAACYE020000006.1"/>
</dbReference>
<proteinExistence type="predicted"/>
<gene>
    <name evidence="2" type="ORF">NCTC1935_00040</name>
</gene>